<protein>
    <submittedName>
        <fullName evidence="1">Uncharacterized protein</fullName>
    </submittedName>
</protein>
<name>A0A6G7GQ34_KUEST</name>
<gene>
    <name evidence="1" type="ORF">KsCSTR_22460</name>
</gene>
<proteinExistence type="predicted"/>
<evidence type="ECO:0000313" key="1">
    <source>
        <dbReference type="EMBL" id="QII11625.1"/>
    </source>
</evidence>
<dbReference type="AlphaFoldDB" id="A0A6G7GQ34"/>
<sequence>MLSVGAKHRYFGLYAEIMNGHWVSMDLFRGGLTGAGNLRKGRLLYGRD</sequence>
<dbReference type="Proteomes" id="UP000501926">
    <property type="component" value="Chromosome"/>
</dbReference>
<evidence type="ECO:0000313" key="2">
    <source>
        <dbReference type="Proteomes" id="UP000501926"/>
    </source>
</evidence>
<reference evidence="1 2" key="1">
    <citation type="submission" date="2020-02" db="EMBL/GenBank/DDBJ databases">
        <title>Newly sequenced genome of strain CSTR1 showed variability in Candidatus Kuenenia stuttgartiensis genomes.</title>
        <authorList>
            <person name="Ding C."/>
            <person name="Adrian L."/>
        </authorList>
    </citation>
    <scope>NUCLEOTIDE SEQUENCE [LARGE SCALE GENOMIC DNA]</scope>
    <source>
        <strain evidence="1 2">CSTR1</strain>
    </source>
</reference>
<organism evidence="1 2">
    <name type="scientific">Kuenenia stuttgartiensis</name>
    <dbReference type="NCBI Taxonomy" id="174633"/>
    <lineage>
        <taxon>Bacteria</taxon>
        <taxon>Pseudomonadati</taxon>
        <taxon>Planctomycetota</taxon>
        <taxon>Candidatus Brocadiia</taxon>
        <taxon>Candidatus Brocadiales</taxon>
        <taxon>Candidatus Brocadiaceae</taxon>
        <taxon>Candidatus Kuenenia</taxon>
    </lineage>
</organism>
<accession>A0A6G7GQ34</accession>
<dbReference type="EMBL" id="CP049055">
    <property type="protein sequence ID" value="QII11625.1"/>
    <property type="molecule type" value="Genomic_DNA"/>
</dbReference>